<name>A0A484NAH1_9ASTE</name>
<organism evidence="1 2">
    <name type="scientific">Cuscuta campestris</name>
    <dbReference type="NCBI Taxonomy" id="132261"/>
    <lineage>
        <taxon>Eukaryota</taxon>
        <taxon>Viridiplantae</taxon>
        <taxon>Streptophyta</taxon>
        <taxon>Embryophyta</taxon>
        <taxon>Tracheophyta</taxon>
        <taxon>Spermatophyta</taxon>
        <taxon>Magnoliopsida</taxon>
        <taxon>eudicotyledons</taxon>
        <taxon>Gunneridae</taxon>
        <taxon>Pentapetalae</taxon>
        <taxon>asterids</taxon>
        <taxon>lamiids</taxon>
        <taxon>Solanales</taxon>
        <taxon>Convolvulaceae</taxon>
        <taxon>Cuscuteae</taxon>
        <taxon>Cuscuta</taxon>
        <taxon>Cuscuta subgen. Grammica</taxon>
        <taxon>Cuscuta sect. Cleistogrammica</taxon>
    </lineage>
</organism>
<proteinExistence type="predicted"/>
<protein>
    <submittedName>
        <fullName evidence="1">Uncharacterized protein</fullName>
    </submittedName>
</protein>
<accession>A0A484NAH1</accession>
<reference evidence="1 2" key="1">
    <citation type="submission" date="2018-04" db="EMBL/GenBank/DDBJ databases">
        <authorList>
            <person name="Vogel A."/>
        </authorList>
    </citation>
    <scope>NUCLEOTIDE SEQUENCE [LARGE SCALE GENOMIC DNA]</scope>
</reference>
<dbReference type="OrthoDB" id="1713899at2759"/>
<gene>
    <name evidence="1" type="ORF">CCAM_LOCUS39938</name>
</gene>
<evidence type="ECO:0000313" key="1">
    <source>
        <dbReference type="EMBL" id="VFQ98162.1"/>
    </source>
</evidence>
<dbReference type="EMBL" id="OOIL02006568">
    <property type="protein sequence ID" value="VFQ98162.1"/>
    <property type="molecule type" value="Genomic_DNA"/>
</dbReference>
<evidence type="ECO:0000313" key="2">
    <source>
        <dbReference type="Proteomes" id="UP000595140"/>
    </source>
</evidence>
<dbReference type="AlphaFoldDB" id="A0A484NAH1"/>
<keyword evidence="2" id="KW-1185">Reference proteome</keyword>
<sequence length="67" mass="7846">MSPYRWIGPYEVLKAYNHGAVDIRSLATNKIFKVNGHRLKLYREGVQVGLVEEIILEDIPLYVWLEM</sequence>
<dbReference type="Proteomes" id="UP000595140">
    <property type="component" value="Unassembled WGS sequence"/>
</dbReference>